<reference evidence="2 3" key="1">
    <citation type="submission" date="2019-03" db="EMBL/GenBank/DDBJ databases">
        <title>Genomic Encyclopedia of Type Strains, Phase IV (KMG-IV): sequencing the most valuable type-strain genomes for metagenomic binning, comparative biology and taxonomic classification.</title>
        <authorList>
            <person name="Goeker M."/>
        </authorList>
    </citation>
    <scope>NUCLEOTIDE SEQUENCE [LARGE SCALE GENOMIC DNA]</scope>
    <source>
        <strain evidence="2 3">DSM 100309</strain>
    </source>
</reference>
<keyword evidence="1" id="KW-0812">Transmembrane</keyword>
<proteinExistence type="predicted"/>
<gene>
    <name evidence="2" type="ORF">EDC63_11957</name>
</gene>
<evidence type="ECO:0000313" key="2">
    <source>
        <dbReference type="EMBL" id="TCV82740.1"/>
    </source>
</evidence>
<dbReference type="Pfam" id="PF04956">
    <property type="entry name" value="TrbC"/>
    <property type="match status" value="1"/>
</dbReference>
<feature type="transmembrane region" description="Helical" evidence="1">
    <location>
        <begin position="20"/>
        <end position="39"/>
    </location>
</feature>
<organism evidence="2 3">
    <name type="scientific">Sulfurirhabdus autotrophica</name>
    <dbReference type="NCBI Taxonomy" id="1706046"/>
    <lineage>
        <taxon>Bacteria</taxon>
        <taxon>Pseudomonadati</taxon>
        <taxon>Pseudomonadota</taxon>
        <taxon>Betaproteobacteria</taxon>
        <taxon>Nitrosomonadales</taxon>
        <taxon>Sulfuricellaceae</taxon>
        <taxon>Sulfurirhabdus</taxon>
    </lineage>
</organism>
<protein>
    <submittedName>
        <fullName evidence="2">TrbC/VIRB2 family protein</fullName>
    </submittedName>
</protein>
<keyword evidence="1" id="KW-1133">Transmembrane helix</keyword>
<dbReference type="InterPro" id="IPR007039">
    <property type="entry name" value="TrbC/VirB2"/>
</dbReference>
<sequence length="106" mass="11366">MKFTQSITQQAVQTRKNIQLYLLACVTTTMATPAFAQLTEAENTATWVLGIFSPALMLTILTILLVGCGIAVYMGKLSGGLFVKILIGSILVFGARTLAPKIIALF</sequence>
<keyword evidence="3" id="KW-1185">Reference proteome</keyword>
<keyword evidence="1" id="KW-0472">Membrane</keyword>
<comment type="caution">
    <text evidence="2">The sequence shown here is derived from an EMBL/GenBank/DDBJ whole genome shotgun (WGS) entry which is preliminary data.</text>
</comment>
<name>A0A4R3XUC8_9PROT</name>
<feature type="transmembrane region" description="Helical" evidence="1">
    <location>
        <begin position="81"/>
        <end position="99"/>
    </location>
</feature>
<accession>A0A4R3XUC8</accession>
<feature type="transmembrane region" description="Helical" evidence="1">
    <location>
        <begin position="51"/>
        <end position="74"/>
    </location>
</feature>
<evidence type="ECO:0000313" key="3">
    <source>
        <dbReference type="Proteomes" id="UP000295367"/>
    </source>
</evidence>
<dbReference type="EMBL" id="SMCO01000019">
    <property type="protein sequence ID" value="TCV82740.1"/>
    <property type="molecule type" value="Genomic_DNA"/>
</dbReference>
<dbReference type="Proteomes" id="UP000295367">
    <property type="component" value="Unassembled WGS sequence"/>
</dbReference>
<evidence type="ECO:0000256" key="1">
    <source>
        <dbReference type="SAM" id="Phobius"/>
    </source>
</evidence>
<dbReference type="RefSeq" id="WP_124944934.1">
    <property type="nucleotide sequence ID" value="NZ_BHVT01000004.1"/>
</dbReference>
<dbReference type="AlphaFoldDB" id="A0A4R3XUC8"/>